<keyword evidence="4" id="KW-1185">Reference proteome</keyword>
<sequence>MSNYKIYPSIGVARVGNAPAKFYIGPEAYRGLPTLPDGAPFTERDFRDDQGRMCRQAARFRIYREGPDGAEEITLGTPGIAAITWTAHIANKKASWYTFVTNEGEQGYAPNHPLRNAAEPDRNKLMIDAGPRTIAGAAQSGVHFDAASAPPDYRGVNFPPGPLNPTGETIASLGELRTDDAGRLLVLGGFGISGTPSPDPKIHDYANNDGWWDDTSDGPIFAVIRLTDGTEVQADASWVLVGPPSYAPQIPNLVSLWDTIFDAGVRAGKVPQILDQGLWKSGPSGYRPNFQTEIQPLLERGTLYPWVAAIPPKPHSFNFAQLGTVPSSPDSDEYKGLRTWILDVLRPPSSENVIVGNSSGSSGRTMMPYLAGDNCLIPGTLTSKYLRVTDTQFFFLQQWAAGWFSNEAPSPESPIGLTRNVLENCVGGAFSPGIEMGWISRNTAIYQADDPLRINACPVLEGPLSAGFDPARMQPGDICRYMAVPWQADFNECSSQPMDGRVIWWWPAQRPEFVYLEPPAPRAAGLAAAPPPPGQHSGAQVAWVGTDFDQLRDDFISFADDVDMVKYWQGLGFVMEKTVQGELRFVEVARALPRPFFPPAAGDAA</sequence>
<dbReference type="Pfam" id="PF17990">
    <property type="entry name" value="LodA_N"/>
    <property type="match status" value="1"/>
</dbReference>
<dbReference type="InterPro" id="IPR041168">
    <property type="entry name" value="LodA_N"/>
</dbReference>
<organism evidence="3 4">
    <name type="scientific">Ideonella azotifigens</name>
    <dbReference type="NCBI Taxonomy" id="513160"/>
    <lineage>
        <taxon>Bacteria</taxon>
        <taxon>Pseudomonadati</taxon>
        <taxon>Pseudomonadota</taxon>
        <taxon>Betaproteobacteria</taxon>
        <taxon>Burkholderiales</taxon>
        <taxon>Sphaerotilaceae</taxon>
        <taxon>Ideonella</taxon>
    </lineage>
</organism>
<dbReference type="InterPro" id="IPR041173">
    <property type="entry name" value="LodA_C"/>
</dbReference>
<dbReference type="RefSeq" id="WP_170201042.1">
    <property type="nucleotide sequence ID" value="NZ_BAAAEW010000047.1"/>
</dbReference>
<dbReference type="EMBL" id="BAAAEW010000047">
    <property type="protein sequence ID" value="GAA0768418.1"/>
    <property type="molecule type" value="Genomic_DNA"/>
</dbReference>
<gene>
    <name evidence="3" type="ORF">GCM10009107_58230</name>
</gene>
<feature type="domain" description="L-Lysine epsilon oxidase N-terminal" evidence="1">
    <location>
        <begin position="7"/>
        <end position="241"/>
    </location>
</feature>
<evidence type="ECO:0000259" key="1">
    <source>
        <dbReference type="Pfam" id="PF17990"/>
    </source>
</evidence>
<accession>A0ABN1KJS6</accession>
<dbReference type="Pfam" id="PF18417">
    <property type="entry name" value="LodA_C"/>
    <property type="match status" value="1"/>
</dbReference>
<evidence type="ECO:0000313" key="4">
    <source>
        <dbReference type="Proteomes" id="UP001500279"/>
    </source>
</evidence>
<protein>
    <submittedName>
        <fullName evidence="3">LodA/GoxA family CTQ-dependent oxidase</fullName>
    </submittedName>
</protein>
<feature type="domain" description="L-lysine epsilon oxidase C-terminal" evidence="2">
    <location>
        <begin position="380"/>
        <end position="496"/>
    </location>
</feature>
<proteinExistence type="predicted"/>
<evidence type="ECO:0000313" key="3">
    <source>
        <dbReference type="EMBL" id="GAA0768418.1"/>
    </source>
</evidence>
<comment type="caution">
    <text evidence="3">The sequence shown here is derived from an EMBL/GenBank/DDBJ whole genome shotgun (WGS) entry which is preliminary data.</text>
</comment>
<dbReference type="Proteomes" id="UP001500279">
    <property type="component" value="Unassembled WGS sequence"/>
</dbReference>
<reference evidence="3 4" key="1">
    <citation type="journal article" date="2019" name="Int. J. Syst. Evol. Microbiol.">
        <title>The Global Catalogue of Microorganisms (GCM) 10K type strain sequencing project: providing services to taxonomists for standard genome sequencing and annotation.</title>
        <authorList>
            <consortium name="The Broad Institute Genomics Platform"/>
            <consortium name="The Broad Institute Genome Sequencing Center for Infectious Disease"/>
            <person name="Wu L."/>
            <person name="Ma J."/>
        </authorList>
    </citation>
    <scope>NUCLEOTIDE SEQUENCE [LARGE SCALE GENOMIC DNA]</scope>
    <source>
        <strain evidence="3 4">JCM 15503</strain>
    </source>
</reference>
<evidence type="ECO:0000259" key="2">
    <source>
        <dbReference type="Pfam" id="PF18417"/>
    </source>
</evidence>
<name>A0ABN1KJS6_9BURK</name>